<gene>
    <name evidence="12" type="ORF">CMQ_8224</name>
</gene>
<dbReference type="GO" id="GO:0016282">
    <property type="term" value="C:eukaryotic 43S preinitiation complex"/>
    <property type="evidence" value="ECO:0007669"/>
    <property type="project" value="EnsemblFungi"/>
</dbReference>
<evidence type="ECO:0000256" key="1">
    <source>
        <dbReference type="ARBA" id="ARBA00007249"/>
    </source>
</evidence>
<dbReference type="InterPro" id="IPR050543">
    <property type="entry name" value="eIF2G"/>
</dbReference>
<evidence type="ECO:0000256" key="9">
    <source>
        <dbReference type="ARBA" id="ARBA00074422"/>
    </source>
</evidence>
<dbReference type="STRING" id="655863.F0XKK2"/>
<protein>
    <recommendedName>
        <fullName evidence="9">Eukaryotic translation initiation factor 2 subunit gamma</fullName>
        <ecNumber evidence="2">3.6.5.3</ecNumber>
    </recommendedName>
</protein>
<dbReference type="CDD" id="cd03688">
    <property type="entry name" value="eIF2_gamma_II"/>
    <property type="match status" value="1"/>
</dbReference>
<dbReference type="FunFam" id="2.40.30.10:FF:000009">
    <property type="entry name" value="Eukaryotic translation initiation factor 2 subunit gamma"/>
    <property type="match status" value="1"/>
</dbReference>
<keyword evidence="4" id="KW-0547">Nucleotide-binding</keyword>
<feature type="region of interest" description="Disordered" evidence="10">
    <location>
        <begin position="1"/>
        <end position="70"/>
    </location>
</feature>
<dbReference type="InParanoid" id="F0XKK2"/>
<dbReference type="InterPro" id="IPR044127">
    <property type="entry name" value="eIF2g_dom_2"/>
</dbReference>
<dbReference type="InterPro" id="IPR015256">
    <property type="entry name" value="eIF2g_C"/>
</dbReference>
<dbReference type="NCBIfam" id="NF003077">
    <property type="entry name" value="PRK04000.1"/>
    <property type="match status" value="1"/>
</dbReference>
<evidence type="ECO:0000313" key="13">
    <source>
        <dbReference type="Proteomes" id="UP000007796"/>
    </source>
</evidence>
<dbReference type="Proteomes" id="UP000007796">
    <property type="component" value="Unassembled WGS sequence"/>
</dbReference>
<dbReference type="CDD" id="cd01888">
    <property type="entry name" value="eIF2_gamma"/>
    <property type="match status" value="1"/>
</dbReference>
<evidence type="ECO:0000256" key="7">
    <source>
        <dbReference type="ARBA" id="ARBA00023134"/>
    </source>
</evidence>
<dbReference type="GO" id="GO:0031369">
    <property type="term" value="F:translation initiation factor binding"/>
    <property type="evidence" value="ECO:0007669"/>
    <property type="project" value="EnsemblFungi"/>
</dbReference>
<dbReference type="InterPro" id="IPR027417">
    <property type="entry name" value="P-loop_NTPase"/>
</dbReference>
<dbReference type="InterPro" id="IPR044128">
    <property type="entry name" value="eIF2g_GTP-bd"/>
</dbReference>
<dbReference type="Pfam" id="PF03144">
    <property type="entry name" value="GTP_EFTU_D2"/>
    <property type="match status" value="1"/>
</dbReference>
<dbReference type="eggNOG" id="KOG0466">
    <property type="taxonomic scope" value="Eukaryota"/>
</dbReference>
<dbReference type="InterPro" id="IPR004161">
    <property type="entry name" value="EFTu-like_2"/>
</dbReference>
<dbReference type="GO" id="GO:0043614">
    <property type="term" value="C:multi-eIF complex"/>
    <property type="evidence" value="ECO:0007669"/>
    <property type="project" value="EnsemblFungi"/>
</dbReference>
<evidence type="ECO:0000256" key="4">
    <source>
        <dbReference type="ARBA" id="ARBA00022741"/>
    </source>
</evidence>
<comment type="catalytic activity">
    <reaction evidence="8">
        <text>GTP + H2O = GDP + phosphate + H(+)</text>
        <dbReference type="Rhea" id="RHEA:19669"/>
        <dbReference type="ChEBI" id="CHEBI:15377"/>
        <dbReference type="ChEBI" id="CHEBI:15378"/>
        <dbReference type="ChEBI" id="CHEBI:37565"/>
        <dbReference type="ChEBI" id="CHEBI:43474"/>
        <dbReference type="ChEBI" id="CHEBI:58189"/>
        <dbReference type="EC" id="3.6.5.3"/>
    </reaction>
</comment>
<dbReference type="RefSeq" id="XP_014171240.1">
    <property type="nucleotide sequence ID" value="XM_014315765.1"/>
</dbReference>
<keyword evidence="13" id="KW-1185">Reference proteome</keyword>
<dbReference type="GO" id="GO:0005829">
    <property type="term" value="C:cytosol"/>
    <property type="evidence" value="ECO:0007669"/>
    <property type="project" value="TreeGrafter"/>
</dbReference>
<dbReference type="InterPro" id="IPR009000">
    <property type="entry name" value="Transl_B-barrel_sf"/>
</dbReference>
<dbReference type="FunFam" id="3.40.50.300:FF:000065">
    <property type="entry name" value="Eukaryotic translation initiation factor 2 subunit gamma"/>
    <property type="match status" value="1"/>
</dbReference>
<evidence type="ECO:0000256" key="2">
    <source>
        <dbReference type="ARBA" id="ARBA00011986"/>
    </source>
</evidence>
<reference evidence="12 13" key="1">
    <citation type="journal article" date="2011" name="Proc. Natl. Acad. Sci. U.S.A.">
        <title>Genome and transcriptome analyses of the mountain pine beetle-fungal symbiont Grosmannia clavigera, a lodgepole pine pathogen.</title>
        <authorList>
            <person name="DiGuistini S."/>
            <person name="Wang Y."/>
            <person name="Liao N.Y."/>
            <person name="Taylor G."/>
            <person name="Tanguay P."/>
            <person name="Feau N."/>
            <person name="Henrissat B."/>
            <person name="Chan S.K."/>
            <person name="Hesse-Orce U."/>
            <person name="Alamouti S.M."/>
            <person name="Tsui C.K.M."/>
            <person name="Docking R.T."/>
            <person name="Levasseur A."/>
            <person name="Haridas S."/>
            <person name="Robertson G."/>
            <person name="Birol I."/>
            <person name="Holt R.A."/>
            <person name="Marra M.A."/>
            <person name="Hamelin R.C."/>
            <person name="Hirst M."/>
            <person name="Jones S.J.M."/>
            <person name="Bohlmann J."/>
            <person name="Breuil C."/>
        </authorList>
    </citation>
    <scope>NUCLEOTIDE SEQUENCE [LARGE SCALE GENOMIC DNA]</scope>
    <source>
        <strain evidence="13">kw1407 / UAMH 11150</strain>
    </source>
</reference>
<dbReference type="Gene3D" id="3.40.50.300">
    <property type="entry name" value="P-loop containing nucleotide triphosphate hydrolases"/>
    <property type="match status" value="1"/>
</dbReference>
<name>F0XKK2_GROCL</name>
<dbReference type="InterPro" id="IPR009001">
    <property type="entry name" value="Transl_elong_EF1A/Init_IF2_C"/>
</dbReference>
<evidence type="ECO:0000256" key="8">
    <source>
        <dbReference type="ARBA" id="ARBA00048107"/>
    </source>
</evidence>
<dbReference type="OrthoDB" id="1045173at2759"/>
<keyword evidence="7" id="KW-0342">GTP-binding</keyword>
<dbReference type="FunFam" id="2.40.30.10:FF:000011">
    <property type="entry name" value="Eukaryotic translation initiation factor 2 subunit gamma"/>
    <property type="match status" value="1"/>
</dbReference>
<organism evidence="13">
    <name type="scientific">Grosmannia clavigera (strain kw1407 / UAMH 11150)</name>
    <name type="common">Blue stain fungus</name>
    <name type="synonym">Graphiocladiella clavigera</name>
    <dbReference type="NCBI Taxonomy" id="655863"/>
    <lineage>
        <taxon>Eukaryota</taxon>
        <taxon>Fungi</taxon>
        <taxon>Dikarya</taxon>
        <taxon>Ascomycota</taxon>
        <taxon>Pezizomycotina</taxon>
        <taxon>Sordariomycetes</taxon>
        <taxon>Sordariomycetidae</taxon>
        <taxon>Ophiostomatales</taxon>
        <taxon>Ophiostomataceae</taxon>
        <taxon>Leptographium</taxon>
    </lineage>
</organism>
<dbReference type="PROSITE" id="PS51722">
    <property type="entry name" value="G_TR_2"/>
    <property type="match status" value="1"/>
</dbReference>
<evidence type="ECO:0000259" key="11">
    <source>
        <dbReference type="PROSITE" id="PS51722"/>
    </source>
</evidence>
<dbReference type="GeneID" id="25981856"/>
<dbReference type="GO" id="GO:0003924">
    <property type="term" value="F:GTPase activity"/>
    <property type="evidence" value="ECO:0007669"/>
    <property type="project" value="InterPro"/>
</dbReference>
<dbReference type="GO" id="GO:0001731">
    <property type="term" value="P:formation of translation preinitiation complex"/>
    <property type="evidence" value="ECO:0007669"/>
    <property type="project" value="EnsemblFungi"/>
</dbReference>
<evidence type="ECO:0000256" key="3">
    <source>
        <dbReference type="ARBA" id="ARBA00022540"/>
    </source>
</evidence>
<keyword evidence="3 12" id="KW-0396">Initiation factor</keyword>
<dbReference type="SUPFAM" id="SSF52540">
    <property type="entry name" value="P-loop containing nucleoside triphosphate hydrolases"/>
    <property type="match status" value="1"/>
</dbReference>
<feature type="domain" description="Tr-type G" evidence="11">
    <location>
        <begin position="84"/>
        <end position="293"/>
    </location>
</feature>
<keyword evidence="5" id="KW-0378">Hydrolase</keyword>
<dbReference type="GO" id="GO:0003743">
    <property type="term" value="F:translation initiation factor activity"/>
    <property type="evidence" value="ECO:0007669"/>
    <property type="project" value="UniProtKB-KW"/>
</dbReference>
<dbReference type="Pfam" id="PF09173">
    <property type="entry name" value="eIF2_C"/>
    <property type="match status" value="1"/>
</dbReference>
<evidence type="ECO:0000313" key="12">
    <source>
        <dbReference type="EMBL" id="EFX01758.1"/>
    </source>
</evidence>
<dbReference type="SUPFAM" id="SSF50465">
    <property type="entry name" value="EF-Tu/eEF-1alpha/eIF2-gamma C-terminal domain"/>
    <property type="match status" value="1"/>
</dbReference>
<dbReference type="SUPFAM" id="SSF50447">
    <property type="entry name" value="Translation proteins"/>
    <property type="match status" value="1"/>
</dbReference>
<keyword evidence="6" id="KW-0648">Protein biosynthesis</keyword>
<dbReference type="PANTHER" id="PTHR42854">
    <property type="entry name" value="EUKARYOTIC TRANSLATION INITIATION FACTOR 2 SUBUNIT 3 FAMILY MEMBER"/>
    <property type="match status" value="1"/>
</dbReference>
<dbReference type="GO" id="GO:0005850">
    <property type="term" value="C:eukaryotic translation initiation factor 2 complex"/>
    <property type="evidence" value="ECO:0007669"/>
    <property type="project" value="EnsemblFungi"/>
</dbReference>
<sequence length="514" mass="55494">MADKYDHDDIESGSDSGPDSPILEPQDVSDGDIDEKPLKSALKKGGEVAVEPAVVKPPLPPQTDPKDLDVSKLTPLTPEIIARQATINIGTIGHVAHGKSTVVKAISGVQTIRFKNELIRNITIKLGYANAKIYKCDNKACPRPTCYRSYKSDKEVDPPCEREGCGGTYRLLRHVSFVDCPGHDILMSTMLSGAAVMDGALLLIAGNETCPQPQTSEHLAAIQIMNLDKVVILQNKVDLMREETAQQHYESILKFIRGTVAAKSPIVPISAQLKINIDAVLDCLVNTIPVPPRDFSTDPQMIVIRSFDVNKPGAEIEDLKGGVAGGSILHGVIKLGDEIEIRPGLVTRDEAGNLHCTPIFSRIVSLNSESNDLKYAVPGGLIGVGTHIDPTLCRADRLVGFVLGLKGRLPDIYSEIEVNFYLLRRLLGVRTADGKQAKVEKLAKNEAIMVNIGSTSTGAKVAAIKNDAAKLVLTSPTCTNIGEKVALSRRIEKHWRLIGWATITAGVTLEPTLP</sequence>
<dbReference type="FunCoup" id="F0XKK2">
    <property type="interactions" value="987"/>
</dbReference>
<dbReference type="EC" id="3.6.5.3" evidence="2"/>
<dbReference type="GO" id="GO:0005840">
    <property type="term" value="C:ribosome"/>
    <property type="evidence" value="ECO:0007669"/>
    <property type="project" value="EnsemblFungi"/>
</dbReference>
<accession>F0XKK2</accession>
<dbReference type="PANTHER" id="PTHR42854:SF3">
    <property type="entry name" value="EUKARYOTIC TRANSLATION INITIATION FACTOR 2 SUBUNIT 3-RELATED"/>
    <property type="match status" value="1"/>
</dbReference>
<evidence type="ECO:0000256" key="10">
    <source>
        <dbReference type="SAM" id="MobiDB-lite"/>
    </source>
</evidence>
<dbReference type="InterPro" id="IPR000795">
    <property type="entry name" value="T_Tr_GTP-bd_dom"/>
</dbReference>
<dbReference type="Gene3D" id="2.40.30.10">
    <property type="entry name" value="Translation factors"/>
    <property type="match status" value="2"/>
</dbReference>
<dbReference type="Pfam" id="PF00009">
    <property type="entry name" value="GTP_EFTU"/>
    <property type="match status" value="1"/>
</dbReference>
<dbReference type="GO" id="GO:1990856">
    <property type="term" value="F:methionyl-initiator methionine tRNA binding"/>
    <property type="evidence" value="ECO:0007669"/>
    <property type="project" value="EnsemblFungi"/>
</dbReference>
<dbReference type="CDD" id="cd15490">
    <property type="entry name" value="eIF2_gamma_III"/>
    <property type="match status" value="1"/>
</dbReference>
<dbReference type="GO" id="GO:0045903">
    <property type="term" value="P:positive regulation of translational fidelity"/>
    <property type="evidence" value="ECO:0007669"/>
    <property type="project" value="EnsemblFungi"/>
</dbReference>
<evidence type="ECO:0000256" key="6">
    <source>
        <dbReference type="ARBA" id="ARBA00022917"/>
    </source>
</evidence>
<dbReference type="GO" id="GO:0005525">
    <property type="term" value="F:GTP binding"/>
    <property type="evidence" value="ECO:0007669"/>
    <property type="project" value="UniProtKB-KW"/>
</dbReference>
<dbReference type="GO" id="GO:0033290">
    <property type="term" value="C:eukaryotic 48S preinitiation complex"/>
    <property type="evidence" value="ECO:0007669"/>
    <property type="project" value="EnsemblFungi"/>
</dbReference>
<dbReference type="AlphaFoldDB" id="F0XKK2"/>
<dbReference type="HOGENOM" id="CLU_027154_0_0_1"/>
<proteinExistence type="inferred from homology"/>
<dbReference type="PRINTS" id="PR00315">
    <property type="entry name" value="ELONGATNFCT"/>
</dbReference>
<comment type="similarity">
    <text evidence="1">Belongs to the TRAFAC class translation factor GTPase superfamily. Classic translation factor GTPase family. EF-Tu/EF-1A subfamily.</text>
</comment>
<evidence type="ECO:0000256" key="5">
    <source>
        <dbReference type="ARBA" id="ARBA00022801"/>
    </source>
</evidence>
<dbReference type="EMBL" id="GL629788">
    <property type="protein sequence ID" value="EFX01758.1"/>
    <property type="molecule type" value="Genomic_DNA"/>
</dbReference>